<dbReference type="SUPFAM" id="SSF56645">
    <property type="entry name" value="Acyl-CoA dehydrogenase NM domain-like"/>
    <property type="match status" value="1"/>
</dbReference>
<keyword evidence="3 6" id="KW-0285">Flavoprotein</keyword>
<organism evidence="10 11">
    <name type="scientific">Rhodococcus tukisamuensis</name>
    <dbReference type="NCBI Taxonomy" id="168276"/>
    <lineage>
        <taxon>Bacteria</taxon>
        <taxon>Bacillati</taxon>
        <taxon>Actinomycetota</taxon>
        <taxon>Actinomycetes</taxon>
        <taxon>Mycobacteriales</taxon>
        <taxon>Nocardiaceae</taxon>
        <taxon>Rhodococcus</taxon>
    </lineage>
</organism>
<dbReference type="GO" id="GO:0050660">
    <property type="term" value="F:flavin adenine dinucleotide binding"/>
    <property type="evidence" value="ECO:0007669"/>
    <property type="project" value="InterPro"/>
</dbReference>
<dbReference type="EMBL" id="FNAB01000001">
    <property type="protein sequence ID" value="SDC68816.1"/>
    <property type="molecule type" value="Genomic_DNA"/>
</dbReference>
<dbReference type="SUPFAM" id="SSF47203">
    <property type="entry name" value="Acyl-CoA dehydrogenase C-terminal domain-like"/>
    <property type="match status" value="1"/>
</dbReference>
<dbReference type="Pfam" id="PF00441">
    <property type="entry name" value="Acyl-CoA_dh_1"/>
    <property type="match status" value="1"/>
</dbReference>
<dbReference type="AlphaFoldDB" id="A0A1G6NNH8"/>
<name>A0A1G6NNH8_9NOCA</name>
<evidence type="ECO:0000313" key="10">
    <source>
        <dbReference type="EMBL" id="SDC68816.1"/>
    </source>
</evidence>
<dbReference type="Gene3D" id="1.10.540.10">
    <property type="entry name" value="Acyl-CoA dehydrogenase/oxidase, N-terminal domain"/>
    <property type="match status" value="1"/>
</dbReference>
<dbReference type="InterPro" id="IPR006091">
    <property type="entry name" value="Acyl-CoA_Oxase/DH_mid-dom"/>
</dbReference>
<dbReference type="PIRSF" id="PIRSF016578">
    <property type="entry name" value="HsaA"/>
    <property type="match status" value="1"/>
</dbReference>
<dbReference type="Proteomes" id="UP000199417">
    <property type="component" value="Unassembled WGS sequence"/>
</dbReference>
<evidence type="ECO:0000313" key="11">
    <source>
        <dbReference type="Proteomes" id="UP000199417"/>
    </source>
</evidence>
<dbReference type="InterPro" id="IPR009075">
    <property type="entry name" value="AcylCo_DH/oxidase_C"/>
</dbReference>
<dbReference type="Pfam" id="PF02770">
    <property type="entry name" value="Acyl-CoA_dh_M"/>
    <property type="match status" value="1"/>
</dbReference>
<feature type="domain" description="Acyl-CoA dehydrogenase/oxidase N-terminal" evidence="9">
    <location>
        <begin position="6"/>
        <end position="108"/>
    </location>
</feature>
<evidence type="ECO:0000256" key="1">
    <source>
        <dbReference type="ARBA" id="ARBA00001974"/>
    </source>
</evidence>
<proteinExistence type="inferred from homology"/>
<dbReference type="STRING" id="168276.SAMN05444580_101589"/>
<dbReference type="InterPro" id="IPR046373">
    <property type="entry name" value="Acyl-CoA_Oxase/DH_mid-dom_sf"/>
</dbReference>
<dbReference type="PANTHER" id="PTHR43884">
    <property type="entry name" value="ACYL-COA DEHYDROGENASE"/>
    <property type="match status" value="1"/>
</dbReference>
<sequence length="372" mass="40025">MDFTHTEAQQDLEQLTRSIAEKLTTPERLKELDGAQDRFDDKLWKALADAGVLAAALPESVGGGGFGILEQCSVLREIGRPLAPVPYLSSIVLAASALAEFGDDAQRQWAQRAGAGEVVLTVALAEELNDNPAKPVTTAVRSGDDWVLTGTKITVPAATFADLILVPATTPEGVAVFLVQPSDAGVTVERQRVTDFSAESIVEFAGTKVGSDRLLGSTDNGAEIMDWILARAAVALSATQLGTLERALELVAEYARERVQFDRPIGSFQAVAQRLADAFIDVKGARLTLWQAAWRLSENLPAEEEVRTAKFWAADAGHRVAHTVIHVHGGVGLDREHPVHRYFLAAKHNEFALGSATEQLRRLGQILADVPA</sequence>
<accession>A0A1G6NNH8</accession>
<evidence type="ECO:0000256" key="4">
    <source>
        <dbReference type="ARBA" id="ARBA00022827"/>
    </source>
</evidence>
<dbReference type="Pfam" id="PF02771">
    <property type="entry name" value="Acyl-CoA_dh_N"/>
    <property type="match status" value="1"/>
</dbReference>
<dbReference type="InterPro" id="IPR037069">
    <property type="entry name" value="AcylCoA_DH/ox_N_sf"/>
</dbReference>
<evidence type="ECO:0000259" key="9">
    <source>
        <dbReference type="Pfam" id="PF02771"/>
    </source>
</evidence>
<comment type="cofactor">
    <cofactor evidence="1 6">
        <name>FAD</name>
        <dbReference type="ChEBI" id="CHEBI:57692"/>
    </cofactor>
</comment>
<dbReference type="CDD" id="cd00567">
    <property type="entry name" value="ACAD"/>
    <property type="match status" value="1"/>
</dbReference>
<evidence type="ECO:0000256" key="5">
    <source>
        <dbReference type="ARBA" id="ARBA00023002"/>
    </source>
</evidence>
<evidence type="ECO:0000256" key="3">
    <source>
        <dbReference type="ARBA" id="ARBA00022630"/>
    </source>
</evidence>
<comment type="similarity">
    <text evidence="2 6">Belongs to the acyl-CoA dehydrogenase family.</text>
</comment>
<dbReference type="InterPro" id="IPR036250">
    <property type="entry name" value="AcylCo_DH-like_C"/>
</dbReference>
<dbReference type="GO" id="GO:0003995">
    <property type="term" value="F:acyl-CoA dehydrogenase activity"/>
    <property type="evidence" value="ECO:0007669"/>
    <property type="project" value="TreeGrafter"/>
</dbReference>
<reference evidence="10 11" key="1">
    <citation type="submission" date="2016-10" db="EMBL/GenBank/DDBJ databases">
        <authorList>
            <person name="de Groot N.N."/>
        </authorList>
    </citation>
    <scope>NUCLEOTIDE SEQUENCE [LARGE SCALE GENOMIC DNA]</scope>
    <source>
        <strain evidence="10 11">JCM 11308</strain>
    </source>
</reference>
<dbReference type="PANTHER" id="PTHR43884:SF20">
    <property type="entry name" value="ACYL-COA DEHYDROGENASE FADE28"/>
    <property type="match status" value="1"/>
</dbReference>
<dbReference type="InterPro" id="IPR009100">
    <property type="entry name" value="AcylCoA_DH/oxidase_NM_dom_sf"/>
</dbReference>
<evidence type="ECO:0000259" key="8">
    <source>
        <dbReference type="Pfam" id="PF02770"/>
    </source>
</evidence>
<keyword evidence="11" id="KW-1185">Reference proteome</keyword>
<dbReference type="Gene3D" id="2.40.110.10">
    <property type="entry name" value="Butyryl-CoA Dehydrogenase, subunit A, domain 2"/>
    <property type="match status" value="1"/>
</dbReference>
<feature type="domain" description="Acyl-CoA dehydrogenase/oxidase C-terminal" evidence="7">
    <location>
        <begin position="220"/>
        <end position="364"/>
    </location>
</feature>
<evidence type="ECO:0000256" key="2">
    <source>
        <dbReference type="ARBA" id="ARBA00009347"/>
    </source>
</evidence>
<dbReference type="InterPro" id="IPR013786">
    <property type="entry name" value="AcylCoA_DH/ox_N"/>
</dbReference>
<keyword evidence="5 6" id="KW-0560">Oxidoreductase</keyword>
<feature type="domain" description="Acyl-CoA oxidase/dehydrogenase middle" evidence="8">
    <location>
        <begin position="133"/>
        <end position="191"/>
    </location>
</feature>
<evidence type="ECO:0000256" key="6">
    <source>
        <dbReference type="RuleBase" id="RU362125"/>
    </source>
</evidence>
<evidence type="ECO:0000259" key="7">
    <source>
        <dbReference type="Pfam" id="PF00441"/>
    </source>
</evidence>
<dbReference type="RefSeq" id="WP_072843139.1">
    <property type="nucleotide sequence ID" value="NZ_FNAB01000001.1"/>
</dbReference>
<gene>
    <name evidence="10" type="ORF">SAMN05444580_101589</name>
</gene>
<dbReference type="Gene3D" id="1.20.140.10">
    <property type="entry name" value="Butyryl-CoA Dehydrogenase, subunit A, domain 3"/>
    <property type="match status" value="1"/>
</dbReference>
<protein>
    <submittedName>
        <fullName evidence="10">Acyl-CoA dehydrogenase</fullName>
    </submittedName>
</protein>
<keyword evidence="4 6" id="KW-0274">FAD</keyword>